<evidence type="ECO:0000313" key="2">
    <source>
        <dbReference type="Proteomes" id="UP000193642"/>
    </source>
</evidence>
<reference evidence="1 2" key="1">
    <citation type="submission" date="2016-07" db="EMBL/GenBank/DDBJ databases">
        <title>Pervasive Adenine N6-methylation of Active Genes in Fungi.</title>
        <authorList>
            <consortium name="DOE Joint Genome Institute"/>
            <person name="Mondo S.J."/>
            <person name="Dannebaum R.O."/>
            <person name="Kuo R.C."/>
            <person name="Labutti K."/>
            <person name="Haridas S."/>
            <person name="Kuo A."/>
            <person name="Salamov A."/>
            <person name="Ahrendt S.R."/>
            <person name="Lipzen A."/>
            <person name="Sullivan W."/>
            <person name="Andreopoulos W.B."/>
            <person name="Clum A."/>
            <person name="Lindquist E."/>
            <person name="Daum C."/>
            <person name="Ramamoorthy G.K."/>
            <person name="Gryganskyi A."/>
            <person name="Culley D."/>
            <person name="Magnuson J.K."/>
            <person name="James T.Y."/>
            <person name="O'Malley M.A."/>
            <person name="Stajich J.E."/>
            <person name="Spatafora J.W."/>
            <person name="Visel A."/>
            <person name="Grigoriev I.V."/>
        </authorList>
    </citation>
    <scope>NUCLEOTIDE SEQUENCE [LARGE SCALE GENOMIC DNA]</scope>
    <source>
        <strain evidence="1 2">JEL800</strain>
    </source>
</reference>
<proteinExistence type="predicted"/>
<dbReference type="Proteomes" id="UP000193642">
    <property type="component" value="Unassembled WGS sequence"/>
</dbReference>
<dbReference type="EMBL" id="MCGO01000029">
    <property type="protein sequence ID" value="ORY42150.1"/>
    <property type="molecule type" value="Genomic_DNA"/>
</dbReference>
<accession>A0A1Y2C527</accession>
<protein>
    <recommendedName>
        <fullName evidence="3">Thioesterase/thiol ester dehydrase-isomerase</fullName>
    </recommendedName>
</protein>
<dbReference type="PANTHER" id="PTHR31793:SF40">
    <property type="entry name" value="ACYL-COA THIOESTER HYDROLASE, YBGC_YBAW FAMILY"/>
    <property type="match status" value="1"/>
</dbReference>
<dbReference type="PANTHER" id="PTHR31793">
    <property type="entry name" value="4-HYDROXYBENZOYL-COA THIOESTERASE FAMILY MEMBER"/>
    <property type="match status" value="1"/>
</dbReference>
<dbReference type="Pfam" id="PF13279">
    <property type="entry name" value="4HBT_2"/>
    <property type="match status" value="1"/>
</dbReference>
<gene>
    <name evidence="1" type="ORF">BCR33DRAFT_718352</name>
</gene>
<keyword evidence="2" id="KW-1185">Reference proteome</keyword>
<sequence>MDANQHVNNTKYLSYTETARIQYLQTILSQRYDPGMTNVIPLVKETVVKYKLPVTYPDTGILLSVGVKVDPKSIKSDRMDFVCLIVSHKHNVVACEVRTLTVMFDIREHRKKNIPPEFLRGMEEWEQRVDPGLTLVVQENLKAYL</sequence>
<dbReference type="AlphaFoldDB" id="A0A1Y2C527"/>
<evidence type="ECO:0008006" key="3">
    <source>
        <dbReference type="Google" id="ProtNLM"/>
    </source>
</evidence>
<dbReference type="InterPro" id="IPR050563">
    <property type="entry name" value="4-hydroxybenzoyl-CoA_TE"/>
</dbReference>
<dbReference type="OrthoDB" id="5538558at2759"/>
<name>A0A1Y2C527_9FUNG</name>
<dbReference type="SUPFAM" id="SSF54637">
    <property type="entry name" value="Thioesterase/thiol ester dehydrase-isomerase"/>
    <property type="match status" value="1"/>
</dbReference>
<dbReference type="Gene3D" id="3.10.129.10">
    <property type="entry name" value="Hotdog Thioesterase"/>
    <property type="match status" value="1"/>
</dbReference>
<evidence type="ECO:0000313" key="1">
    <source>
        <dbReference type="EMBL" id="ORY42150.1"/>
    </source>
</evidence>
<organism evidence="1 2">
    <name type="scientific">Rhizoclosmatium globosum</name>
    <dbReference type="NCBI Taxonomy" id="329046"/>
    <lineage>
        <taxon>Eukaryota</taxon>
        <taxon>Fungi</taxon>
        <taxon>Fungi incertae sedis</taxon>
        <taxon>Chytridiomycota</taxon>
        <taxon>Chytridiomycota incertae sedis</taxon>
        <taxon>Chytridiomycetes</taxon>
        <taxon>Chytridiales</taxon>
        <taxon>Chytriomycetaceae</taxon>
        <taxon>Rhizoclosmatium</taxon>
    </lineage>
</organism>
<dbReference type="InterPro" id="IPR029069">
    <property type="entry name" value="HotDog_dom_sf"/>
</dbReference>
<comment type="caution">
    <text evidence="1">The sequence shown here is derived from an EMBL/GenBank/DDBJ whole genome shotgun (WGS) entry which is preliminary data.</text>
</comment>
<dbReference type="GO" id="GO:0047617">
    <property type="term" value="F:fatty acyl-CoA hydrolase activity"/>
    <property type="evidence" value="ECO:0007669"/>
    <property type="project" value="TreeGrafter"/>
</dbReference>
<dbReference type="CDD" id="cd00586">
    <property type="entry name" value="4HBT"/>
    <property type="match status" value="1"/>
</dbReference>
<dbReference type="STRING" id="329046.A0A1Y2C527"/>